<reference evidence="4" key="2">
    <citation type="journal article" date="2023" name="Microorganisms">
        <title>Isolation and Genomic Characteristics of Cat-Borne Campylobacter felis sp. nov. and Sheep-Borne Campylobacter ovis sp. nov.</title>
        <authorList>
            <person name="Wang H."/>
            <person name="Li Y."/>
            <person name="Gu Y."/>
            <person name="Zhou G."/>
            <person name="Chen X."/>
            <person name="Zhang X."/>
            <person name="Shao Z."/>
            <person name="Zhang J."/>
            <person name="Zhang M."/>
        </authorList>
    </citation>
    <scope>NUCLEOTIDE SEQUENCE</scope>
    <source>
        <strain evidence="4">PS10</strain>
    </source>
</reference>
<dbReference type="InterPro" id="IPR029063">
    <property type="entry name" value="SAM-dependent_MTases_sf"/>
</dbReference>
<dbReference type="CDD" id="cd02440">
    <property type="entry name" value="AdoMet_MTases"/>
    <property type="match status" value="1"/>
</dbReference>
<dbReference type="EMBL" id="JANURM010000001">
    <property type="protein sequence ID" value="MDL0087838.1"/>
    <property type="molecule type" value="Genomic_DNA"/>
</dbReference>
<keyword evidence="4" id="KW-0489">Methyltransferase</keyword>
<evidence type="ECO:0000313" key="3">
    <source>
        <dbReference type="EMBL" id="MDL0087838.1"/>
    </source>
</evidence>
<dbReference type="InterPro" id="IPR041698">
    <property type="entry name" value="Methyltransf_25"/>
</dbReference>
<dbReference type="SUPFAM" id="SSF53335">
    <property type="entry name" value="S-adenosyl-L-methionine-dependent methyltransferases"/>
    <property type="match status" value="1"/>
</dbReference>
<dbReference type="Proteomes" id="UP001173801">
    <property type="component" value="Unassembled WGS sequence"/>
</dbReference>
<keyword evidence="5" id="KW-1185">Reference proteome</keyword>
<reference evidence="4" key="1">
    <citation type="submission" date="2022-08" db="EMBL/GenBank/DDBJ databases">
        <authorList>
            <person name="Wang H."/>
        </authorList>
    </citation>
    <scope>NUCLEOTIDE SEQUENCE</scope>
    <source>
        <strain evidence="4">PS10</strain>
    </source>
</reference>
<keyword evidence="1" id="KW-0808">Transferase</keyword>
<dbReference type="Gene3D" id="3.40.50.150">
    <property type="entry name" value="Vaccinia Virus protein VP39"/>
    <property type="match status" value="1"/>
</dbReference>
<dbReference type="PANTHER" id="PTHR43861:SF6">
    <property type="entry name" value="METHYLTRANSFERASE TYPE 11"/>
    <property type="match status" value="1"/>
</dbReference>
<evidence type="ECO:0000256" key="1">
    <source>
        <dbReference type="ARBA" id="ARBA00022679"/>
    </source>
</evidence>
<organism evidence="4 5">
    <name type="scientific">Campylobacter gastrosuis</name>
    <dbReference type="NCBI Taxonomy" id="2974576"/>
    <lineage>
        <taxon>Bacteria</taxon>
        <taxon>Pseudomonadati</taxon>
        <taxon>Campylobacterota</taxon>
        <taxon>Epsilonproteobacteria</taxon>
        <taxon>Campylobacterales</taxon>
        <taxon>Campylobacteraceae</taxon>
        <taxon>Campylobacter</taxon>
    </lineage>
</organism>
<comment type="caution">
    <text evidence="4">The sequence shown here is derived from an EMBL/GenBank/DDBJ whole genome shotgun (WGS) entry which is preliminary data.</text>
</comment>
<gene>
    <name evidence="3" type="ORF">NYG85_00420</name>
    <name evidence="4" type="ORF">NYG85_01495</name>
</gene>
<feature type="domain" description="Methyltransferase" evidence="2">
    <location>
        <begin position="16"/>
        <end position="109"/>
    </location>
</feature>
<dbReference type="GO" id="GO:0032259">
    <property type="term" value="P:methylation"/>
    <property type="evidence" value="ECO:0007669"/>
    <property type="project" value="UniProtKB-KW"/>
</dbReference>
<evidence type="ECO:0000313" key="4">
    <source>
        <dbReference type="EMBL" id="MDL0088049.1"/>
    </source>
</evidence>
<sequence>MRYFFKNNLDKTPQKVLELGSNNGNNLSLFASYGYETIGVELDATNIKNANFNFKNIYKFKNYSFINADMRDFARNTNGIKADILLIPNVINYITKHDFTELLSNLRQNQDMGGVAGYF</sequence>
<dbReference type="GO" id="GO:0008168">
    <property type="term" value="F:methyltransferase activity"/>
    <property type="evidence" value="ECO:0007669"/>
    <property type="project" value="UniProtKB-KW"/>
</dbReference>
<protein>
    <submittedName>
        <fullName evidence="4">Class I SAM-dependent methyltransferase</fullName>
    </submittedName>
</protein>
<evidence type="ECO:0000259" key="2">
    <source>
        <dbReference type="Pfam" id="PF13649"/>
    </source>
</evidence>
<dbReference type="Pfam" id="PF13649">
    <property type="entry name" value="Methyltransf_25"/>
    <property type="match status" value="1"/>
</dbReference>
<evidence type="ECO:0000313" key="5">
    <source>
        <dbReference type="Proteomes" id="UP001173801"/>
    </source>
</evidence>
<dbReference type="EMBL" id="JANURM010000001">
    <property type="protein sequence ID" value="MDL0088049.1"/>
    <property type="molecule type" value="Genomic_DNA"/>
</dbReference>
<accession>A0ABT7HM88</accession>
<name>A0ABT7HM88_9BACT</name>
<dbReference type="PANTHER" id="PTHR43861">
    <property type="entry name" value="TRANS-ACONITATE 2-METHYLTRANSFERASE-RELATED"/>
    <property type="match status" value="1"/>
</dbReference>
<proteinExistence type="predicted"/>